<accession>A0ABW6WS09</accession>
<comment type="caution">
    <text evidence="2">The sequence shown here is derived from an EMBL/GenBank/DDBJ whole genome shotgun (WGS) entry which is preliminary data.</text>
</comment>
<dbReference type="RefSeq" id="WP_026205540.1">
    <property type="nucleotide sequence ID" value="NZ_JBIAZU010000007.1"/>
</dbReference>
<proteinExistence type="predicted"/>
<evidence type="ECO:0000259" key="1">
    <source>
        <dbReference type="Pfam" id="PF10593"/>
    </source>
</evidence>
<reference evidence="2 3" key="1">
    <citation type="submission" date="2024-10" db="EMBL/GenBank/DDBJ databases">
        <title>The Natural Products Discovery Center: Release of the First 8490 Sequenced Strains for Exploring Actinobacteria Biosynthetic Diversity.</title>
        <authorList>
            <person name="Kalkreuter E."/>
            <person name="Kautsar S.A."/>
            <person name="Yang D."/>
            <person name="Bader C.D."/>
            <person name="Teijaro C.N."/>
            <person name="Fluegel L."/>
            <person name="Davis C.M."/>
            <person name="Simpson J.R."/>
            <person name="Lauterbach L."/>
            <person name="Steele A.D."/>
            <person name="Gui C."/>
            <person name="Meng S."/>
            <person name="Li G."/>
            <person name="Viehrig K."/>
            <person name="Ye F."/>
            <person name="Su P."/>
            <person name="Kiefer A.F."/>
            <person name="Nichols A."/>
            <person name="Cepeda A.J."/>
            <person name="Yan W."/>
            <person name="Fan B."/>
            <person name="Jiang Y."/>
            <person name="Adhikari A."/>
            <person name="Zheng C.-J."/>
            <person name="Schuster L."/>
            <person name="Cowan T.M."/>
            <person name="Smanski M.J."/>
            <person name="Chevrette M.G."/>
            <person name="De Carvalho L.P.S."/>
            <person name="Shen B."/>
        </authorList>
    </citation>
    <scope>NUCLEOTIDE SEQUENCE [LARGE SCALE GENOMIC DNA]</scope>
    <source>
        <strain evidence="2 3">NPDC000087</strain>
    </source>
</reference>
<keyword evidence="3" id="KW-1185">Reference proteome</keyword>
<dbReference type="SUPFAM" id="SSF52540">
    <property type="entry name" value="P-loop containing nucleoside triphosphate hydrolases"/>
    <property type="match status" value="1"/>
</dbReference>
<dbReference type="EMBL" id="JBIAZU010000007">
    <property type="protein sequence ID" value="MFF5295330.1"/>
    <property type="molecule type" value="Genomic_DNA"/>
</dbReference>
<dbReference type="InterPro" id="IPR027417">
    <property type="entry name" value="P-loop_NTPase"/>
</dbReference>
<dbReference type="InterPro" id="IPR018310">
    <property type="entry name" value="Put_endonuclease_Z1-dom"/>
</dbReference>
<evidence type="ECO:0000313" key="2">
    <source>
        <dbReference type="EMBL" id="MFF5295330.1"/>
    </source>
</evidence>
<gene>
    <name evidence="2" type="ORF">ACFY35_38340</name>
</gene>
<name>A0ABW6WS09_9ACTN</name>
<organism evidence="2 3">
    <name type="scientific">Paractinoplanes globisporus</name>
    <dbReference type="NCBI Taxonomy" id="113565"/>
    <lineage>
        <taxon>Bacteria</taxon>
        <taxon>Bacillati</taxon>
        <taxon>Actinomycetota</taxon>
        <taxon>Actinomycetes</taxon>
        <taxon>Micromonosporales</taxon>
        <taxon>Micromonosporaceae</taxon>
        <taxon>Paractinoplanes</taxon>
    </lineage>
</organism>
<evidence type="ECO:0000313" key="3">
    <source>
        <dbReference type="Proteomes" id="UP001602245"/>
    </source>
</evidence>
<feature type="domain" description="Putative endonuclease Z1" evidence="1">
    <location>
        <begin position="367"/>
        <end position="592"/>
    </location>
</feature>
<dbReference type="Proteomes" id="UP001602245">
    <property type="component" value="Unassembled WGS sequence"/>
</dbReference>
<sequence>MTDEDLDDQYEAFQSILDRNTPEKAVQMLRLLRVPDDIIGVILERHEREVIKIREMREPKVVYTAGRLTWYTGPRTGDRYWPALKRNLAGGVRPWSQGAIDSLEDESTKVVGLLDNPRADDFRSMGLVLGYVQSGKTANFTAVMAKAADRGYRLFIVLSGIHNGLRRQTQARLARELVQLNPGQWHEVTTVDSDFDRKGNAASYFASQNQQSLLVVKKNAKVLEKLNRWLASAKEYLRDCPTLVIDDEADQATVGGKVINPLLGKLLKSFTKVDYVGYTATPFANLLIDPAEEEDFYPRDFVVSLEAPKGYQGPELLFGRDPLDGEDLNDVPAGEDMIREIPDEDVELVRPINRAAAAGFMPEMTDSLRRAVLYFWLATAARRERGTGVPHSTMLVHTTLQTGIHEDFRFPLDDLRQEVIAGLQDDDFELYDEIEKQWADETNRVDAADFGEAPVPFDAVLRHLPDVVSESRVVVDNYRSRDRLDYESGSVVAIAVGGNTLSRGLTLEGLVTSYFVRASSAYDTLLQMGRWFGHRSGYADLPRIWMTDELAGWFRHLAVVEAEIRKDIDRYLTEDKNPLTFAVRIRTHPKMLVTAPARMKAAVTAHAAYGGDLVESRYFPTDGGAEEWLQRNSDAAVRLIQAAQQHGRAEPLPGSDQRWLWRDVSYRDVVNFVDEYQFHERTEEARSHLLRRYIEKRVDNNALVAWDVAVIGNSRQDATTWKLPDGTSVGLNRRSRINGSEDPLADIKTLSGPRDATVNLRVPDGTDVAKRSEVDKLRAKQRPDHGLLLLYPIDPVSTSTRKNRSPLNAPCEVVMGAAFVFPKPTKADSQVEQDYISADLSRVSSTYWEEENPEVLQQDLEDESV</sequence>
<protein>
    <submittedName>
        <fullName evidence="2">Z1 domain-containing protein</fullName>
    </submittedName>
</protein>
<dbReference type="Pfam" id="PF10593">
    <property type="entry name" value="Z1"/>
    <property type="match status" value="1"/>
</dbReference>